<protein>
    <submittedName>
        <fullName evidence="1">Uncharacterized protein</fullName>
    </submittedName>
</protein>
<accession>A0A7S9DUT5</accession>
<evidence type="ECO:0000313" key="1">
    <source>
        <dbReference type="EMBL" id="QPG04378.1"/>
    </source>
</evidence>
<sequence length="163" mass="18240">MQPSLAIICENFKTTPDPTVMALCRAIRDRQLESEVISLPCLQHNQDFLRPFAGVIFSACCTQSSGFRLVDKQYYAPAGQIFSGVMKNQLATAYTHNKLHAGNINQLLELSLFCTRNDMIWLGDDMAASEVIFSPFAATDTIARAYTFGLRMADIVIRWHQDG</sequence>
<reference evidence="1 2" key="1">
    <citation type="submission" date="2020-11" db="EMBL/GenBank/DDBJ databases">
        <title>Complete genome sequence for Salinimonas sp. strain G2-b.</title>
        <authorList>
            <person name="Park S.-J."/>
        </authorList>
    </citation>
    <scope>NUCLEOTIDE SEQUENCE [LARGE SCALE GENOMIC DNA]</scope>
    <source>
        <strain evidence="1 2">G2-b</strain>
    </source>
</reference>
<evidence type="ECO:0000313" key="2">
    <source>
        <dbReference type="Proteomes" id="UP000595095"/>
    </source>
</evidence>
<dbReference type="KEGG" id="smaa:IT774_08835"/>
<dbReference type="AlphaFoldDB" id="A0A7S9DUT5"/>
<keyword evidence="2" id="KW-1185">Reference proteome</keyword>
<dbReference type="RefSeq" id="WP_195809474.1">
    <property type="nucleotide sequence ID" value="NZ_CP064795.1"/>
</dbReference>
<gene>
    <name evidence="1" type="ORF">IT774_08835</name>
</gene>
<dbReference type="EMBL" id="CP064795">
    <property type="protein sequence ID" value="QPG04378.1"/>
    <property type="molecule type" value="Genomic_DNA"/>
</dbReference>
<proteinExistence type="predicted"/>
<dbReference type="Proteomes" id="UP000595095">
    <property type="component" value="Chromosome"/>
</dbReference>
<organism evidence="1 2">
    <name type="scientific">Salinimonas marina</name>
    <dbReference type="NCBI Taxonomy" id="2785918"/>
    <lineage>
        <taxon>Bacteria</taxon>
        <taxon>Pseudomonadati</taxon>
        <taxon>Pseudomonadota</taxon>
        <taxon>Gammaproteobacteria</taxon>
        <taxon>Alteromonadales</taxon>
        <taxon>Alteromonadaceae</taxon>
        <taxon>Alteromonas/Salinimonas group</taxon>
        <taxon>Salinimonas</taxon>
    </lineage>
</organism>
<name>A0A7S9DUT5_9ALTE</name>